<evidence type="ECO:0000256" key="3">
    <source>
        <dbReference type="ARBA" id="ARBA00022723"/>
    </source>
</evidence>
<feature type="binding site" evidence="6">
    <location>
        <position position="91"/>
    </location>
    <ligand>
        <name>Mg(2+)</name>
        <dbReference type="ChEBI" id="CHEBI:18420"/>
        <label>1</label>
        <note>catalytic</note>
    </ligand>
</feature>
<dbReference type="GO" id="GO:0007165">
    <property type="term" value="P:signal transduction"/>
    <property type="evidence" value="ECO:0007669"/>
    <property type="project" value="TreeGrafter"/>
</dbReference>
<feature type="binding site" evidence="6">
    <location>
        <position position="74"/>
    </location>
    <ligand>
        <name>Mg(2+)</name>
        <dbReference type="ChEBI" id="CHEBI:18420"/>
        <label>1</label>
        <note>catalytic</note>
    </ligand>
</feature>
<dbReference type="Gene3D" id="3.40.190.80">
    <property type="match status" value="1"/>
</dbReference>
<keyword evidence="5 6" id="KW-0460">Magnesium</keyword>
<dbReference type="GO" id="GO:0046872">
    <property type="term" value="F:metal ion binding"/>
    <property type="evidence" value="ECO:0007669"/>
    <property type="project" value="UniProtKB-KW"/>
</dbReference>
<dbReference type="PANTHER" id="PTHR20854">
    <property type="entry name" value="INOSITOL MONOPHOSPHATASE"/>
    <property type="match status" value="1"/>
</dbReference>
<accession>A0A0B6F238</accession>
<dbReference type="Pfam" id="PF00459">
    <property type="entry name" value="Inositol_P"/>
    <property type="match status" value="1"/>
</dbReference>
<keyword evidence="4 7" id="KW-0378">Hydrolase</keyword>
<evidence type="ECO:0000256" key="5">
    <source>
        <dbReference type="ARBA" id="ARBA00022842"/>
    </source>
</evidence>
<dbReference type="InterPro" id="IPR020550">
    <property type="entry name" value="Inositol_monophosphatase_CS"/>
</dbReference>
<dbReference type="PROSITE" id="PS00629">
    <property type="entry name" value="IMP_1"/>
    <property type="match status" value="1"/>
</dbReference>
<dbReference type="GO" id="GO:0046854">
    <property type="term" value="P:phosphatidylinositol phosphate biosynthetic process"/>
    <property type="evidence" value="ECO:0007669"/>
    <property type="project" value="InterPro"/>
</dbReference>
<dbReference type="AlphaFoldDB" id="A0A0B6F238"/>
<evidence type="ECO:0000313" key="7">
    <source>
        <dbReference type="EMBL" id="AJI79274.1"/>
    </source>
</evidence>
<gene>
    <name evidence="7" type="primary">impA</name>
    <name evidence="7" type="ORF">CSING_08775</name>
</gene>
<dbReference type="SUPFAM" id="SSF56655">
    <property type="entry name" value="Carbohydrate phosphatase"/>
    <property type="match status" value="1"/>
</dbReference>
<keyword evidence="3 6" id="KW-0479">Metal-binding</keyword>
<evidence type="ECO:0000256" key="6">
    <source>
        <dbReference type="PIRSR" id="PIRSR600760-2"/>
    </source>
</evidence>
<proteinExistence type="predicted"/>
<reference evidence="7 8" key="1">
    <citation type="journal article" date="2015" name="Genome Announc.">
        <title>Complete Genome Sequence and Annotation of Corynebacterium singulare DSM 44357, Isolated from a Human Semen Specimen.</title>
        <authorList>
            <person name="Merten M."/>
            <person name="Brinkrolf K."/>
            <person name="Albersmeier A."/>
            <person name="Kutter Y."/>
            <person name="Ruckert C."/>
            <person name="Tauch A."/>
        </authorList>
    </citation>
    <scope>NUCLEOTIDE SEQUENCE [LARGE SCALE GENOMIC DNA]</scope>
    <source>
        <strain evidence="7">IBS B52218</strain>
    </source>
</reference>
<evidence type="ECO:0000256" key="1">
    <source>
        <dbReference type="ARBA" id="ARBA00001033"/>
    </source>
</evidence>
<feature type="binding site" evidence="6">
    <location>
        <position position="88"/>
    </location>
    <ligand>
        <name>Mg(2+)</name>
        <dbReference type="ChEBI" id="CHEBI:18420"/>
        <label>1</label>
        <note>catalytic</note>
    </ligand>
</feature>
<dbReference type="Gene3D" id="3.30.540.10">
    <property type="entry name" value="Fructose-1,6-Bisphosphatase, subunit A, domain 1"/>
    <property type="match status" value="1"/>
</dbReference>
<dbReference type="GO" id="GO:0006020">
    <property type="term" value="P:inositol metabolic process"/>
    <property type="evidence" value="ECO:0007669"/>
    <property type="project" value="TreeGrafter"/>
</dbReference>
<dbReference type="EC" id="3.1.3.25" evidence="2"/>
<feature type="binding site" evidence="6">
    <location>
        <position position="214"/>
    </location>
    <ligand>
        <name>Mg(2+)</name>
        <dbReference type="ChEBI" id="CHEBI:18420"/>
        <label>1</label>
        <note>catalytic</note>
    </ligand>
</feature>
<dbReference type="EMBL" id="CP010827">
    <property type="protein sequence ID" value="AJI79274.1"/>
    <property type="molecule type" value="Genomic_DNA"/>
</dbReference>
<protein>
    <recommendedName>
        <fullName evidence="2">inositol-phosphate phosphatase</fullName>
        <ecNumber evidence="2">3.1.3.25</ecNumber>
    </recommendedName>
</protein>
<organism evidence="7 8">
    <name type="scientific">Corynebacterium singulare</name>
    <dbReference type="NCBI Taxonomy" id="161899"/>
    <lineage>
        <taxon>Bacteria</taxon>
        <taxon>Bacillati</taxon>
        <taxon>Actinomycetota</taxon>
        <taxon>Actinomycetes</taxon>
        <taxon>Mycobacteriales</taxon>
        <taxon>Corynebacteriaceae</taxon>
        <taxon>Corynebacterium</taxon>
    </lineage>
</organism>
<dbReference type="PANTHER" id="PTHR20854:SF4">
    <property type="entry name" value="INOSITOL-1-MONOPHOSPHATASE-RELATED"/>
    <property type="match status" value="1"/>
</dbReference>
<dbReference type="GO" id="GO:0008934">
    <property type="term" value="F:inositol monophosphate 1-phosphatase activity"/>
    <property type="evidence" value="ECO:0007669"/>
    <property type="project" value="TreeGrafter"/>
</dbReference>
<dbReference type="OrthoDB" id="9772456at2"/>
<dbReference type="CDD" id="cd01637">
    <property type="entry name" value="IMPase_like"/>
    <property type="match status" value="1"/>
</dbReference>
<dbReference type="RefSeq" id="WP_042531460.1">
    <property type="nucleotide sequence ID" value="NZ_CP010827.1"/>
</dbReference>
<evidence type="ECO:0000256" key="4">
    <source>
        <dbReference type="ARBA" id="ARBA00022801"/>
    </source>
</evidence>
<comment type="catalytic activity">
    <reaction evidence="1">
        <text>a myo-inositol phosphate + H2O = myo-inositol + phosphate</text>
        <dbReference type="Rhea" id="RHEA:24056"/>
        <dbReference type="ChEBI" id="CHEBI:15377"/>
        <dbReference type="ChEBI" id="CHEBI:17268"/>
        <dbReference type="ChEBI" id="CHEBI:43474"/>
        <dbReference type="ChEBI" id="CHEBI:84139"/>
        <dbReference type="EC" id="3.1.3.25"/>
    </reaction>
</comment>
<comment type="cofactor">
    <cofactor evidence="6">
        <name>Mg(2+)</name>
        <dbReference type="ChEBI" id="CHEBI:18420"/>
    </cofactor>
</comment>
<evidence type="ECO:0000313" key="8">
    <source>
        <dbReference type="Proteomes" id="UP000031890"/>
    </source>
</evidence>
<dbReference type="PROSITE" id="PS00630">
    <property type="entry name" value="IMP_2"/>
    <property type="match status" value="1"/>
</dbReference>
<dbReference type="Proteomes" id="UP000031890">
    <property type="component" value="Chromosome"/>
</dbReference>
<dbReference type="KEGG" id="csx:CSING_08775"/>
<name>A0A0B6F238_9CORY</name>
<dbReference type="PRINTS" id="PR00377">
    <property type="entry name" value="IMPHPHTASES"/>
</dbReference>
<dbReference type="STRING" id="161899.CSING_08775"/>
<sequence>MAAMSRLSASDPRELVAFAEAAVDQVDDLFRAGLGAAPARFKGEGDFATEVDLQIEQQLRVTLSQLTGIPVFGEESGGSLEDTVWVVDPVDGTANYSAGNPCCGILVTLLHEAKPVVAVADFPLLGRRVVAAEGMPLRTSGGPSTGFGGGEGALGFDEARGHIGCSSHLPTALFNDLRETGLRPRMTGSVGLDNAFVAQGVFDGAVNFSPHPWDNAAGALMIKAAGGRVSDPEGNEWTATSKGFVGGTPQVHATMLDAIARNPRGQR</sequence>
<dbReference type="HOGENOM" id="CLU_044118_0_2_11"/>
<dbReference type="InterPro" id="IPR020583">
    <property type="entry name" value="Inositol_monoP_metal-BS"/>
</dbReference>
<evidence type="ECO:0000256" key="2">
    <source>
        <dbReference type="ARBA" id="ARBA00013106"/>
    </source>
</evidence>
<dbReference type="InterPro" id="IPR000760">
    <property type="entry name" value="Inositol_monophosphatase-like"/>
</dbReference>